<evidence type="ECO:0000313" key="4">
    <source>
        <dbReference type="Proteomes" id="UP000624709"/>
    </source>
</evidence>
<dbReference type="InterPro" id="IPR043128">
    <property type="entry name" value="Rev_trsase/Diguanyl_cyclase"/>
</dbReference>
<comment type="caution">
    <text evidence="3">The sequence shown here is derived from an EMBL/GenBank/DDBJ whole genome shotgun (WGS) entry which is preliminary data.</text>
</comment>
<organism evidence="3 4">
    <name type="scientific">Actinoplanes palleronii</name>
    <dbReference type="NCBI Taxonomy" id="113570"/>
    <lineage>
        <taxon>Bacteria</taxon>
        <taxon>Bacillati</taxon>
        <taxon>Actinomycetota</taxon>
        <taxon>Actinomycetes</taxon>
        <taxon>Micromonosporales</taxon>
        <taxon>Micromonosporaceae</taxon>
        <taxon>Actinoplanes</taxon>
    </lineage>
</organism>
<protein>
    <recommendedName>
        <fullName evidence="2">GGDEF domain-containing protein</fullName>
    </recommendedName>
</protein>
<evidence type="ECO:0000313" key="3">
    <source>
        <dbReference type="EMBL" id="GIE70178.1"/>
    </source>
</evidence>
<reference evidence="3 4" key="1">
    <citation type="submission" date="2021-01" db="EMBL/GenBank/DDBJ databases">
        <title>Whole genome shotgun sequence of Actinoplanes palleronii NBRC 14916.</title>
        <authorList>
            <person name="Komaki H."/>
            <person name="Tamura T."/>
        </authorList>
    </citation>
    <scope>NUCLEOTIDE SEQUENCE [LARGE SCALE GENOMIC DNA]</scope>
    <source>
        <strain evidence="3 4">NBRC 14916</strain>
    </source>
</reference>
<dbReference type="EMBL" id="BOMS01000100">
    <property type="protein sequence ID" value="GIE70178.1"/>
    <property type="molecule type" value="Genomic_DNA"/>
</dbReference>
<dbReference type="PANTHER" id="PTHR45138">
    <property type="entry name" value="REGULATORY COMPONENTS OF SENSORY TRANSDUCTION SYSTEM"/>
    <property type="match status" value="1"/>
</dbReference>
<accession>A0ABQ4BHM0</accession>
<keyword evidence="4" id="KW-1185">Reference proteome</keyword>
<dbReference type="InterPro" id="IPR000160">
    <property type="entry name" value="GGDEF_dom"/>
</dbReference>
<gene>
    <name evidence="3" type="ORF">Apa02nite_062860</name>
</gene>
<dbReference type="PROSITE" id="PS50887">
    <property type="entry name" value="GGDEF"/>
    <property type="match status" value="1"/>
</dbReference>
<dbReference type="Proteomes" id="UP000624709">
    <property type="component" value="Unassembled WGS sequence"/>
</dbReference>
<feature type="region of interest" description="Disordered" evidence="1">
    <location>
        <begin position="127"/>
        <end position="152"/>
    </location>
</feature>
<proteinExistence type="predicted"/>
<feature type="domain" description="GGDEF" evidence="2">
    <location>
        <begin position="1"/>
        <end position="135"/>
    </location>
</feature>
<dbReference type="SMART" id="SM00267">
    <property type="entry name" value="GGDEF"/>
    <property type="match status" value="1"/>
</dbReference>
<name>A0ABQ4BHM0_9ACTN</name>
<dbReference type="InterPro" id="IPR050469">
    <property type="entry name" value="Diguanylate_Cyclase"/>
</dbReference>
<dbReference type="NCBIfam" id="TIGR00254">
    <property type="entry name" value="GGDEF"/>
    <property type="match status" value="1"/>
</dbReference>
<sequence length="152" mass="15996">MTVPLNSARRRPMGIDGCEDTYGHAIGDEVLIRLAQEISEAAGPDATVARYGGEEFAVILPGVGAATAADLVEQWRLRCTQIAVATRLGPLRVTFSAGVAQLVSTADAEDLLRRADRALYAAKEQGRNRVVSDGESVAGSPRPLHDPASVAS</sequence>
<dbReference type="InterPro" id="IPR029787">
    <property type="entry name" value="Nucleotide_cyclase"/>
</dbReference>
<dbReference type="CDD" id="cd01949">
    <property type="entry name" value="GGDEF"/>
    <property type="match status" value="1"/>
</dbReference>
<dbReference type="Pfam" id="PF00990">
    <property type="entry name" value="GGDEF"/>
    <property type="match status" value="1"/>
</dbReference>
<evidence type="ECO:0000259" key="2">
    <source>
        <dbReference type="PROSITE" id="PS50887"/>
    </source>
</evidence>
<evidence type="ECO:0000256" key="1">
    <source>
        <dbReference type="SAM" id="MobiDB-lite"/>
    </source>
</evidence>
<dbReference type="PANTHER" id="PTHR45138:SF9">
    <property type="entry name" value="DIGUANYLATE CYCLASE DGCM-RELATED"/>
    <property type="match status" value="1"/>
</dbReference>
<dbReference type="SUPFAM" id="SSF55073">
    <property type="entry name" value="Nucleotide cyclase"/>
    <property type="match status" value="1"/>
</dbReference>
<dbReference type="Gene3D" id="3.30.70.270">
    <property type="match status" value="1"/>
</dbReference>
<dbReference type="RefSeq" id="WP_203828238.1">
    <property type="nucleotide sequence ID" value="NZ_BAAATY010000084.1"/>
</dbReference>